<evidence type="ECO:0000313" key="1">
    <source>
        <dbReference type="EMBL" id="CAI9734856.1"/>
    </source>
</evidence>
<name>A0AA36FDA8_OCTVU</name>
<evidence type="ECO:0000313" key="2">
    <source>
        <dbReference type="Proteomes" id="UP001162480"/>
    </source>
</evidence>
<proteinExistence type="predicted"/>
<accession>A0AA36FDA8</accession>
<protein>
    <submittedName>
        <fullName evidence="1">Uncharacterized protein</fullName>
    </submittedName>
</protein>
<sequence>MKDLLRAPYCGIEPETIFQGELIICAKAKQLSDDIGANSFGKSDTTVLDSLASKESFIPVIETVLDQELKLRQCFYSH</sequence>
<gene>
    <name evidence="1" type="ORF">OCTVUL_1B024657</name>
</gene>
<dbReference type="Proteomes" id="UP001162480">
    <property type="component" value="Chromosome 16"/>
</dbReference>
<dbReference type="AlphaFoldDB" id="A0AA36FDA8"/>
<keyword evidence="2" id="KW-1185">Reference proteome</keyword>
<dbReference type="EMBL" id="OX597829">
    <property type="protein sequence ID" value="CAI9734856.1"/>
    <property type="molecule type" value="Genomic_DNA"/>
</dbReference>
<organism evidence="1 2">
    <name type="scientific">Octopus vulgaris</name>
    <name type="common">Common octopus</name>
    <dbReference type="NCBI Taxonomy" id="6645"/>
    <lineage>
        <taxon>Eukaryota</taxon>
        <taxon>Metazoa</taxon>
        <taxon>Spiralia</taxon>
        <taxon>Lophotrochozoa</taxon>
        <taxon>Mollusca</taxon>
        <taxon>Cephalopoda</taxon>
        <taxon>Coleoidea</taxon>
        <taxon>Octopodiformes</taxon>
        <taxon>Octopoda</taxon>
        <taxon>Incirrata</taxon>
        <taxon>Octopodidae</taxon>
        <taxon>Octopus</taxon>
    </lineage>
</organism>
<reference evidence="1" key="1">
    <citation type="submission" date="2023-08" db="EMBL/GenBank/DDBJ databases">
        <authorList>
            <person name="Alioto T."/>
            <person name="Alioto T."/>
            <person name="Gomez Garrido J."/>
        </authorList>
    </citation>
    <scope>NUCLEOTIDE SEQUENCE</scope>
</reference>